<sequence>MKNKVKKCYRVVLLSDNCNLCAGVNLSGGNSELRRFNRYIFAGILMIILILSVISCGCTDNEPDVVKGSDACSDFSGVCSCAGNCYDCQDFDSKSDAQRCYDYCMSIGKGDVHGIDKDSDGVACNSVLEEDTPVREEPDYKNPDSMTKHDALTER</sequence>
<organism evidence="3 4">
    <name type="scientific">Methanoplanus endosymbiosus</name>
    <dbReference type="NCBI Taxonomy" id="33865"/>
    <lineage>
        <taxon>Archaea</taxon>
        <taxon>Methanobacteriati</taxon>
        <taxon>Methanobacteriota</taxon>
        <taxon>Stenosarchaea group</taxon>
        <taxon>Methanomicrobia</taxon>
        <taxon>Methanomicrobiales</taxon>
        <taxon>Methanomicrobiaceae</taxon>
        <taxon>Methanoplanus</taxon>
    </lineage>
</organism>
<feature type="transmembrane region" description="Helical" evidence="2">
    <location>
        <begin position="36"/>
        <end position="54"/>
    </location>
</feature>
<keyword evidence="2" id="KW-0812">Transmembrane</keyword>
<evidence type="ECO:0000256" key="1">
    <source>
        <dbReference type="SAM" id="MobiDB-lite"/>
    </source>
</evidence>
<keyword evidence="4" id="KW-1185">Reference proteome</keyword>
<evidence type="ECO:0000256" key="2">
    <source>
        <dbReference type="SAM" id="Phobius"/>
    </source>
</evidence>
<dbReference type="RefSeq" id="WP_257743179.1">
    <property type="nucleotide sequence ID" value="NZ_CP096115.1"/>
</dbReference>
<accession>A0A9E7PQA7</accession>
<dbReference type="KEGG" id="mend:L6E24_02655"/>
<evidence type="ECO:0000313" key="3">
    <source>
        <dbReference type="EMBL" id="UUX93039.1"/>
    </source>
</evidence>
<keyword evidence="2" id="KW-0472">Membrane</keyword>
<feature type="region of interest" description="Disordered" evidence="1">
    <location>
        <begin position="129"/>
        <end position="155"/>
    </location>
</feature>
<name>A0A9E7PQA7_9EURY</name>
<dbReference type="Proteomes" id="UP001060368">
    <property type="component" value="Chromosome"/>
</dbReference>
<gene>
    <name evidence="3" type="ORF">L6E24_02655</name>
</gene>
<evidence type="ECO:0008006" key="5">
    <source>
        <dbReference type="Google" id="ProtNLM"/>
    </source>
</evidence>
<proteinExistence type="predicted"/>
<feature type="compositionally biased region" description="Basic and acidic residues" evidence="1">
    <location>
        <begin position="132"/>
        <end position="155"/>
    </location>
</feature>
<dbReference type="AlphaFoldDB" id="A0A9E7PQA7"/>
<evidence type="ECO:0000313" key="4">
    <source>
        <dbReference type="Proteomes" id="UP001060368"/>
    </source>
</evidence>
<dbReference type="GeneID" id="74306560"/>
<protein>
    <recommendedName>
        <fullName evidence="5">Excalibur calcium-binding domain-containing protein</fullName>
    </recommendedName>
</protein>
<keyword evidence="2" id="KW-1133">Transmembrane helix</keyword>
<dbReference type="EMBL" id="CP096115">
    <property type="protein sequence ID" value="UUX93039.1"/>
    <property type="molecule type" value="Genomic_DNA"/>
</dbReference>
<reference evidence="3" key="1">
    <citation type="submission" date="2022-04" db="EMBL/GenBank/DDBJ databases">
        <title>Complete genome of Methanoplanus endosymbiosus DSM 3599.</title>
        <authorList>
            <person name="Chen S.-C."/>
            <person name="You Y.-T."/>
            <person name="Zhou Y.-Z."/>
            <person name="Lai M.-C."/>
        </authorList>
    </citation>
    <scope>NUCLEOTIDE SEQUENCE</scope>
    <source>
        <strain evidence="3">DSM 3599</strain>
    </source>
</reference>